<dbReference type="AlphaFoldDB" id="A0A853CEN0"/>
<evidence type="ECO:0000256" key="1">
    <source>
        <dbReference type="ARBA" id="ARBA00022987"/>
    </source>
</evidence>
<accession>A0A853CEN0</accession>
<gene>
    <name evidence="4" type="ORF">GGQ55_001894</name>
</gene>
<sequence>MSEELDRLARAAVPEVLAAALERAREQAVARLADLLTDAIVAQALAGAPPAPAPAPAQDETDGEALYAYGITPAGLPLPEEVQALTDGGRIDRVAAGDLALLVSHVLPDELRIDEDDLSETGRLATLARGHDAVVRAAAASGPVLPLRFGTVVPDETAARRLLEEHAGSARAQLRRIGDNREWGVKLVRRLDEPAVLGPRPVDRTGVSGTEYLARRRQALRAREDDERSAAGAAELLEEALRPHVRESLRRGGSPGSSLLLDLAFLVPPERESAFLAAAAELREKLDPDGLEVEVSGPWPPYSFAALEPGDA</sequence>
<dbReference type="GO" id="GO:0031412">
    <property type="term" value="P:gas vesicle organization"/>
    <property type="evidence" value="ECO:0007669"/>
    <property type="project" value="InterPro"/>
</dbReference>
<dbReference type="RefSeq" id="WP_179716245.1">
    <property type="nucleotide sequence ID" value="NZ_JACBZT010000001.1"/>
</dbReference>
<comment type="similarity">
    <text evidence="3">Belongs to the gas vesicle GvpF/GvpL family.</text>
</comment>
<organism evidence="4 5">
    <name type="scientific">Petropleomorpha daqingensis</name>
    <dbReference type="NCBI Taxonomy" id="2026353"/>
    <lineage>
        <taxon>Bacteria</taxon>
        <taxon>Bacillati</taxon>
        <taxon>Actinomycetota</taxon>
        <taxon>Actinomycetes</taxon>
        <taxon>Geodermatophilales</taxon>
        <taxon>Geodermatophilaceae</taxon>
        <taxon>Petropleomorpha</taxon>
    </lineage>
</organism>
<reference evidence="4 5" key="1">
    <citation type="submission" date="2020-07" db="EMBL/GenBank/DDBJ databases">
        <title>Sequencing the genomes of 1000 actinobacteria strains.</title>
        <authorList>
            <person name="Klenk H.-P."/>
        </authorList>
    </citation>
    <scope>NUCLEOTIDE SEQUENCE [LARGE SCALE GENOMIC DNA]</scope>
    <source>
        <strain evidence="4 5">DSM 104001</strain>
    </source>
</reference>
<keyword evidence="5" id="KW-1185">Reference proteome</keyword>
<evidence type="ECO:0008006" key="6">
    <source>
        <dbReference type="Google" id="ProtNLM"/>
    </source>
</evidence>
<comment type="subcellular location">
    <subcellularLocation>
        <location evidence="2">Gas vesicle</location>
    </subcellularLocation>
</comment>
<dbReference type="PANTHER" id="PTHR36852">
    <property type="entry name" value="PROTEIN GVPL 2"/>
    <property type="match status" value="1"/>
</dbReference>
<comment type="caution">
    <text evidence="4">The sequence shown here is derived from an EMBL/GenBank/DDBJ whole genome shotgun (WGS) entry which is preliminary data.</text>
</comment>
<keyword evidence="1" id="KW-0304">Gas vesicle</keyword>
<dbReference type="EMBL" id="JACBZT010000001">
    <property type="protein sequence ID" value="NYJ05616.1"/>
    <property type="molecule type" value="Genomic_DNA"/>
</dbReference>
<proteinExistence type="inferred from homology"/>
<dbReference type="GO" id="GO:0031411">
    <property type="term" value="C:gas vesicle"/>
    <property type="evidence" value="ECO:0007669"/>
    <property type="project" value="UniProtKB-SubCell"/>
</dbReference>
<evidence type="ECO:0000313" key="4">
    <source>
        <dbReference type="EMBL" id="NYJ05616.1"/>
    </source>
</evidence>
<dbReference type="Proteomes" id="UP000541969">
    <property type="component" value="Unassembled WGS sequence"/>
</dbReference>
<evidence type="ECO:0000256" key="2">
    <source>
        <dbReference type="ARBA" id="ARBA00035108"/>
    </source>
</evidence>
<dbReference type="Pfam" id="PF06386">
    <property type="entry name" value="GvpL_GvpF"/>
    <property type="match status" value="1"/>
</dbReference>
<dbReference type="InterPro" id="IPR009430">
    <property type="entry name" value="GvpL/GvpF"/>
</dbReference>
<protein>
    <recommendedName>
        <fullName evidence="6">Gas vesicle synthesis protein GvpL/GvpF</fullName>
    </recommendedName>
</protein>
<dbReference type="PANTHER" id="PTHR36852:SF1">
    <property type="entry name" value="PROTEIN GVPL 2"/>
    <property type="match status" value="1"/>
</dbReference>
<evidence type="ECO:0000313" key="5">
    <source>
        <dbReference type="Proteomes" id="UP000541969"/>
    </source>
</evidence>
<evidence type="ECO:0000256" key="3">
    <source>
        <dbReference type="ARBA" id="ARBA00035643"/>
    </source>
</evidence>
<name>A0A853CEN0_9ACTN</name>